<dbReference type="GO" id="GO:0002161">
    <property type="term" value="F:aminoacyl-tRNA deacylase activity"/>
    <property type="evidence" value="ECO:0007669"/>
    <property type="project" value="InterPro"/>
</dbReference>
<feature type="domain" description="YbaK/aminoacyl-tRNA synthetase-associated" evidence="1">
    <location>
        <begin position="25"/>
        <end position="146"/>
    </location>
</feature>
<dbReference type="PANTHER" id="PTHR30411">
    <property type="entry name" value="CYTOPLASMIC PROTEIN"/>
    <property type="match status" value="1"/>
</dbReference>
<dbReference type="InterPro" id="IPR007214">
    <property type="entry name" value="YbaK/aa-tRNA-synth-assoc-dom"/>
</dbReference>
<dbReference type="SUPFAM" id="SSF55826">
    <property type="entry name" value="YbaK/ProRS associated domain"/>
    <property type="match status" value="1"/>
</dbReference>
<dbReference type="AlphaFoldDB" id="A0A1F6V582"/>
<evidence type="ECO:0000313" key="2">
    <source>
        <dbReference type="EMBL" id="OGI64772.1"/>
    </source>
</evidence>
<dbReference type="EMBL" id="MFTJ01000038">
    <property type="protein sequence ID" value="OGI64772.1"/>
    <property type="molecule type" value="Genomic_DNA"/>
</dbReference>
<dbReference type="Gene3D" id="3.90.960.10">
    <property type="entry name" value="YbaK/aminoacyl-tRNA synthetase-associated domain"/>
    <property type="match status" value="1"/>
</dbReference>
<name>A0A1F6V582_9BACT</name>
<dbReference type="PANTHER" id="PTHR30411:SF9">
    <property type="entry name" value="MULTIFUNCTIONAL SER_THR-TRNA DEACYLASE PROXP-Y"/>
    <property type="match status" value="1"/>
</dbReference>
<dbReference type="Proteomes" id="UP000178700">
    <property type="component" value="Unassembled WGS sequence"/>
</dbReference>
<accession>A0A1F6V582</accession>
<protein>
    <recommendedName>
        <fullName evidence="1">YbaK/aminoacyl-tRNA synthetase-associated domain-containing protein</fullName>
    </recommendedName>
</protein>
<sequence length="161" mass="17870">MSLNELEKIKSEFARLSLRPTYLEHEPVITSEDAAKTRGFELKQGIKALLFTDGKNNWVIVDIPADRKGDQKKIASCLGWSKGSTRMATPEEVLEITGCEIGSVPPFGHKTAIPILVDTLVFENTESAFNIGLRTNSVKILASEMRTLFKEIDAKEGDFVK</sequence>
<organism evidence="2 3">
    <name type="scientific">Candidatus Nomurabacteria bacterium RIFCSPHIGHO2_01_FULL_39_10</name>
    <dbReference type="NCBI Taxonomy" id="1801733"/>
    <lineage>
        <taxon>Bacteria</taxon>
        <taxon>Candidatus Nomuraibacteriota</taxon>
    </lineage>
</organism>
<comment type="caution">
    <text evidence="2">The sequence shown here is derived from an EMBL/GenBank/DDBJ whole genome shotgun (WGS) entry which is preliminary data.</text>
</comment>
<evidence type="ECO:0000259" key="1">
    <source>
        <dbReference type="Pfam" id="PF04073"/>
    </source>
</evidence>
<gene>
    <name evidence="2" type="ORF">A2642_03670</name>
</gene>
<proteinExistence type="predicted"/>
<evidence type="ECO:0000313" key="3">
    <source>
        <dbReference type="Proteomes" id="UP000178700"/>
    </source>
</evidence>
<dbReference type="InterPro" id="IPR036754">
    <property type="entry name" value="YbaK/aa-tRNA-synt-asso_dom_sf"/>
</dbReference>
<reference evidence="2 3" key="1">
    <citation type="journal article" date="2016" name="Nat. Commun.">
        <title>Thousands of microbial genomes shed light on interconnected biogeochemical processes in an aquifer system.</title>
        <authorList>
            <person name="Anantharaman K."/>
            <person name="Brown C.T."/>
            <person name="Hug L.A."/>
            <person name="Sharon I."/>
            <person name="Castelle C.J."/>
            <person name="Probst A.J."/>
            <person name="Thomas B.C."/>
            <person name="Singh A."/>
            <person name="Wilkins M.J."/>
            <person name="Karaoz U."/>
            <person name="Brodie E.L."/>
            <person name="Williams K.H."/>
            <person name="Hubbard S.S."/>
            <person name="Banfield J.F."/>
        </authorList>
    </citation>
    <scope>NUCLEOTIDE SEQUENCE [LARGE SCALE GENOMIC DNA]</scope>
</reference>
<dbReference type="Pfam" id="PF04073">
    <property type="entry name" value="tRNA_edit"/>
    <property type="match status" value="1"/>
</dbReference>